<comment type="subcellular location">
    <subcellularLocation>
        <location evidence="1">Cytoplasm</location>
        <location evidence="1">Cytosol</location>
    </subcellularLocation>
</comment>
<evidence type="ECO:0000256" key="17">
    <source>
        <dbReference type="ARBA" id="ARBA00034549"/>
    </source>
</evidence>
<dbReference type="PANTHER" id="PTHR13101">
    <property type="entry name" value="PHOSPHOMEVALONATE KINASE"/>
    <property type="match status" value="1"/>
</dbReference>
<sequence length="218" mass="24672">MKHQNHCGLGSGFGLGPEVCAVLRLSGPLKQQYAQVRPRCALHLVAMERGLDLDRLLGSGPYKERYRADMIRWGEDRRNRDPGFFCRLATRGAQQPVWVVSDARRPSDLQWFRSEFPRQTRSVRVQCSEETRGRRGWSFTPGTLAHLSLSLCVSRSRLPTQEFTCPSGVDDAESECGLDRGVEFDWIIRNEADAPSLDQQLQPILRAAQEAAVLRHNP</sequence>
<keyword evidence="19" id="KW-1185">Reference proteome</keyword>
<accession>A0A315VZA8</accession>
<evidence type="ECO:0000256" key="2">
    <source>
        <dbReference type="ARBA" id="ARBA00005017"/>
    </source>
</evidence>
<comment type="pathway">
    <text evidence="2">Isoprenoid biosynthesis; isopentenyl diphosphate biosynthesis via mevalonate pathway; isopentenyl diphosphate from (R)-mevalonate: step 2/3.</text>
</comment>
<dbReference type="Gene3D" id="3.40.50.300">
    <property type="entry name" value="P-loop containing nucleotide triphosphate hydrolases"/>
    <property type="match status" value="1"/>
</dbReference>
<dbReference type="InterPro" id="IPR005919">
    <property type="entry name" value="Pmev_kin_anim"/>
</dbReference>
<evidence type="ECO:0000256" key="9">
    <source>
        <dbReference type="ARBA" id="ARBA00022777"/>
    </source>
</evidence>
<keyword evidence="14" id="KW-0443">Lipid metabolism</keyword>
<keyword evidence="6" id="KW-0153">Cholesterol metabolism</keyword>
<dbReference type="AlphaFoldDB" id="A0A315VZA8"/>
<keyword evidence="12" id="KW-0752">Steroid biosynthesis</keyword>
<reference evidence="18 19" key="1">
    <citation type="journal article" date="2018" name="G3 (Bethesda)">
        <title>A High-Quality Reference Genome for the Invasive Mosquitofish Gambusia affinis Using a Chicago Library.</title>
        <authorList>
            <person name="Hoffberg S.L."/>
            <person name="Troendle N.J."/>
            <person name="Glenn T.C."/>
            <person name="Mahmud O."/>
            <person name="Louha S."/>
            <person name="Chalopin D."/>
            <person name="Bennetzen J.L."/>
            <person name="Mauricio R."/>
        </authorList>
    </citation>
    <scope>NUCLEOTIDE SEQUENCE [LARGE SCALE GENOMIC DNA]</scope>
    <source>
        <strain evidence="18">NE01/NJP1002.9</strain>
        <tissue evidence="18">Muscle</tissue>
    </source>
</reference>
<dbReference type="GO" id="GO:0005524">
    <property type="term" value="F:ATP binding"/>
    <property type="evidence" value="ECO:0007669"/>
    <property type="project" value="UniProtKB-KW"/>
</dbReference>
<keyword evidence="8" id="KW-0547">Nucleotide-binding</keyword>
<protein>
    <recommendedName>
        <fullName evidence="17">Phosphomevalonate kinase</fullName>
        <ecNumber evidence="3">2.7.4.2</ecNumber>
    </recommendedName>
</protein>
<evidence type="ECO:0000256" key="10">
    <source>
        <dbReference type="ARBA" id="ARBA00022778"/>
    </source>
</evidence>
<dbReference type="EMBL" id="NHOQ01000756">
    <property type="protein sequence ID" value="PWA28653.1"/>
    <property type="molecule type" value="Genomic_DNA"/>
</dbReference>
<dbReference type="GO" id="GO:0019287">
    <property type="term" value="P:isopentenyl diphosphate biosynthetic process, mevalonate pathway"/>
    <property type="evidence" value="ECO:0007669"/>
    <property type="project" value="UniProtKB-UniPathway"/>
</dbReference>
<organism evidence="18 19">
    <name type="scientific">Gambusia affinis</name>
    <name type="common">Western mosquitofish</name>
    <name type="synonym">Heterandria affinis</name>
    <dbReference type="NCBI Taxonomy" id="33528"/>
    <lineage>
        <taxon>Eukaryota</taxon>
        <taxon>Metazoa</taxon>
        <taxon>Chordata</taxon>
        <taxon>Craniata</taxon>
        <taxon>Vertebrata</taxon>
        <taxon>Euteleostomi</taxon>
        <taxon>Actinopterygii</taxon>
        <taxon>Neopterygii</taxon>
        <taxon>Teleostei</taxon>
        <taxon>Neoteleostei</taxon>
        <taxon>Acanthomorphata</taxon>
        <taxon>Ovalentaria</taxon>
        <taxon>Atherinomorphae</taxon>
        <taxon>Cyprinodontiformes</taxon>
        <taxon>Poeciliidae</taxon>
        <taxon>Poeciliinae</taxon>
        <taxon>Gambusia</taxon>
    </lineage>
</organism>
<evidence type="ECO:0000256" key="16">
    <source>
        <dbReference type="ARBA" id="ARBA00023221"/>
    </source>
</evidence>
<evidence type="ECO:0000256" key="13">
    <source>
        <dbReference type="ARBA" id="ARBA00023011"/>
    </source>
</evidence>
<keyword evidence="5" id="KW-0444">Lipid biosynthesis</keyword>
<evidence type="ECO:0000256" key="15">
    <source>
        <dbReference type="ARBA" id="ARBA00023166"/>
    </source>
</evidence>
<evidence type="ECO:0000256" key="5">
    <source>
        <dbReference type="ARBA" id="ARBA00022516"/>
    </source>
</evidence>
<evidence type="ECO:0000313" key="19">
    <source>
        <dbReference type="Proteomes" id="UP000250572"/>
    </source>
</evidence>
<dbReference type="EC" id="2.7.4.2" evidence="3"/>
<keyword evidence="9" id="KW-0418">Kinase</keyword>
<name>A0A315VZA8_GAMAF</name>
<dbReference type="UniPathway" id="UPA00057">
    <property type="reaction ID" value="UER00099"/>
</dbReference>
<dbReference type="GO" id="GO:0005829">
    <property type="term" value="C:cytosol"/>
    <property type="evidence" value="ECO:0007669"/>
    <property type="project" value="UniProtKB-SubCell"/>
</dbReference>
<dbReference type="GO" id="GO:0004631">
    <property type="term" value="F:phosphomevalonate kinase activity"/>
    <property type="evidence" value="ECO:0007669"/>
    <property type="project" value="UniProtKB-EC"/>
</dbReference>
<evidence type="ECO:0000313" key="18">
    <source>
        <dbReference type="EMBL" id="PWA28653.1"/>
    </source>
</evidence>
<dbReference type="Proteomes" id="UP000250572">
    <property type="component" value="Unassembled WGS sequence"/>
</dbReference>
<gene>
    <name evidence="18" type="ORF">CCH79_00019850</name>
</gene>
<keyword evidence="7" id="KW-0808">Transferase</keyword>
<comment type="caution">
    <text evidence="18">The sequence shown here is derived from an EMBL/GenBank/DDBJ whole genome shotgun (WGS) entry which is preliminary data.</text>
</comment>
<keyword evidence="16" id="KW-0753">Steroid metabolism</keyword>
<evidence type="ECO:0000256" key="6">
    <source>
        <dbReference type="ARBA" id="ARBA00022548"/>
    </source>
</evidence>
<evidence type="ECO:0000256" key="4">
    <source>
        <dbReference type="ARBA" id="ARBA00022490"/>
    </source>
</evidence>
<evidence type="ECO:0000256" key="8">
    <source>
        <dbReference type="ARBA" id="ARBA00022741"/>
    </source>
</evidence>
<dbReference type="Pfam" id="PF04275">
    <property type="entry name" value="P-mevalo_kinase"/>
    <property type="match status" value="1"/>
</dbReference>
<evidence type="ECO:0000256" key="11">
    <source>
        <dbReference type="ARBA" id="ARBA00022840"/>
    </source>
</evidence>
<evidence type="ECO:0000256" key="1">
    <source>
        <dbReference type="ARBA" id="ARBA00004514"/>
    </source>
</evidence>
<evidence type="ECO:0000256" key="3">
    <source>
        <dbReference type="ARBA" id="ARBA00012958"/>
    </source>
</evidence>
<proteinExistence type="predicted"/>
<dbReference type="PANTHER" id="PTHR13101:SF1">
    <property type="entry name" value="PHOSPHOMEVALONATE KINASE"/>
    <property type="match status" value="1"/>
</dbReference>
<dbReference type="InterPro" id="IPR027417">
    <property type="entry name" value="P-loop_NTPase"/>
</dbReference>
<dbReference type="GO" id="GO:0006695">
    <property type="term" value="P:cholesterol biosynthetic process"/>
    <property type="evidence" value="ECO:0007669"/>
    <property type="project" value="UniProtKB-KW"/>
</dbReference>
<keyword evidence="11" id="KW-0067">ATP-binding</keyword>
<keyword evidence="15" id="KW-1207">Sterol metabolism</keyword>
<evidence type="ECO:0000256" key="7">
    <source>
        <dbReference type="ARBA" id="ARBA00022679"/>
    </source>
</evidence>
<keyword evidence="4" id="KW-0963">Cytoplasm</keyword>
<evidence type="ECO:0000256" key="12">
    <source>
        <dbReference type="ARBA" id="ARBA00022955"/>
    </source>
</evidence>
<evidence type="ECO:0000256" key="14">
    <source>
        <dbReference type="ARBA" id="ARBA00023098"/>
    </source>
</evidence>
<keyword evidence="13" id="KW-0756">Sterol biosynthesis</keyword>
<keyword evidence="10" id="KW-0152">Cholesterol biosynthesis</keyword>